<evidence type="ECO:0000256" key="2">
    <source>
        <dbReference type="ARBA" id="ARBA00022475"/>
    </source>
</evidence>
<keyword evidence="2" id="KW-1003">Cell membrane</keyword>
<feature type="transmembrane region" description="Helical" evidence="7">
    <location>
        <begin position="425"/>
        <end position="446"/>
    </location>
</feature>
<keyword evidence="5 7" id="KW-0472">Membrane</keyword>
<sequence>MKLPTSLLDFKLSMRMLAKYPFVSLVAALATSFAIAAGAIYFEVVSDLINPKLPLDDGGRVVEVRNEDLNAASREAHSLHDYVVWREKLRSVQDLGAFAVASRNVGPVGENAQPQEVVEISASAFRVARVAPLRGRGLTNADEAGGAPPVVVIGERLWEKRFGRDLGIVGKSLVVGATPHTVVGVMPKRFALPVNQQIWVPFRASALDHPRLQGPAIGTIGRLAPGATLEGAQAELKVIGERLAAEFPQTNERLRPRVLPYLDQFTPDTGESTVRLGVNVIFMMLLAVICANVGALVFARIVTREKEFAVRAALGASRGRIATQLFVEALLLTSIGAAVALAVVWWAVRTGESFLETTHGIAPPFWRDTALNPTTVLYAGVLAVVAAIVMGVLPALKFTRGSIEASLRRGSVGGSGMRSRRMSTVVIVVQVALAGALLPIAMTGALRLNWSEPAYPGIQPSEYLTVRYGIESPANTPAAATPAAGAPAAGAPAAGAQAAGAPAAAARGEAVRQAMKRRVLAEPGFAGLTFARQLPGSTHLRYPIEVSADGSNSSLGAHNVRVATVDEDFFTTFKTPILAGRGFRSSDVGADQGVVVVNQPFVRSVLGGRNAVGHRVRFTTPGGKEPGRWYEIVGVVPDLGMNPLRPNRSAGLYRLAGPSDALSGYMAIRVEGRAEDAAQKFRSMTGQVDDDFLIYDVRPLGKLVDSELQMDRAFALLVIGGSFFIVLLSAAVTFALMSFTVSQRKREIGIYKALGAGQRNILTSVFRRALLQLGLGAALGAAASIFVFSRAPGSSVDPVAMLAVVGVMLLVGLSSCGAPALRALRIEPTTAMRDDA</sequence>
<gene>
    <name evidence="10" type="ORF">AVDCRST_MAG68-3346</name>
</gene>
<evidence type="ECO:0000256" key="5">
    <source>
        <dbReference type="ARBA" id="ARBA00023136"/>
    </source>
</evidence>
<feature type="transmembrane region" description="Helical" evidence="7">
    <location>
        <begin position="713"/>
        <end position="736"/>
    </location>
</feature>
<dbReference type="Pfam" id="PF02687">
    <property type="entry name" value="FtsX"/>
    <property type="match status" value="2"/>
</dbReference>
<feature type="transmembrane region" description="Helical" evidence="7">
    <location>
        <begin position="800"/>
        <end position="824"/>
    </location>
</feature>
<evidence type="ECO:0000256" key="7">
    <source>
        <dbReference type="SAM" id="Phobius"/>
    </source>
</evidence>
<proteinExistence type="inferred from homology"/>
<dbReference type="InterPro" id="IPR050250">
    <property type="entry name" value="Macrolide_Exporter_MacB"/>
</dbReference>
<feature type="transmembrane region" description="Helical" evidence="7">
    <location>
        <begin position="280"/>
        <end position="302"/>
    </location>
</feature>
<comment type="subcellular location">
    <subcellularLocation>
        <location evidence="1">Cell membrane</location>
        <topology evidence="1">Multi-pass membrane protein</topology>
    </subcellularLocation>
</comment>
<name>A0A6J4LLX7_9BACT</name>
<feature type="domain" description="ABC3 transporter permease C-terminal" evidence="8">
    <location>
        <begin position="722"/>
        <end position="828"/>
    </location>
</feature>
<evidence type="ECO:0000256" key="4">
    <source>
        <dbReference type="ARBA" id="ARBA00022989"/>
    </source>
</evidence>
<dbReference type="InterPro" id="IPR025857">
    <property type="entry name" value="MacB_PCD"/>
</dbReference>
<evidence type="ECO:0000256" key="3">
    <source>
        <dbReference type="ARBA" id="ARBA00022692"/>
    </source>
</evidence>
<accession>A0A6J4LLX7</accession>
<protein>
    <recommendedName>
        <fullName evidence="11">ABC transporter, fused permease protein</fullName>
    </recommendedName>
</protein>
<dbReference type="GO" id="GO:0022857">
    <property type="term" value="F:transmembrane transporter activity"/>
    <property type="evidence" value="ECO:0007669"/>
    <property type="project" value="TreeGrafter"/>
</dbReference>
<evidence type="ECO:0000259" key="9">
    <source>
        <dbReference type="Pfam" id="PF12704"/>
    </source>
</evidence>
<evidence type="ECO:0000313" key="10">
    <source>
        <dbReference type="EMBL" id="CAA9335666.1"/>
    </source>
</evidence>
<feature type="transmembrane region" description="Helical" evidence="7">
    <location>
        <begin position="323"/>
        <end position="348"/>
    </location>
</feature>
<dbReference type="Pfam" id="PF12704">
    <property type="entry name" value="MacB_PCD"/>
    <property type="match status" value="2"/>
</dbReference>
<dbReference type="EMBL" id="CADCTW010000133">
    <property type="protein sequence ID" value="CAA9335666.1"/>
    <property type="molecule type" value="Genomic_DNA"/>
</dbReference>
<evidence type="ECO:0000256" key="1">
    <source>
        <dbReference type="ARBA" id="ARBA00004651"/>
    </source>
</evidence>
<evidence type="ECO:0000256" key="6">
    <source>
        <dbReference type="ARBA" id="ARBA00038076"/>
    </source>
</evidence>
<dbReference type="GO" id="GO:0005886">
    <property type="term" value="C:plasma membrane"/>
    <property type="evidence" value="ECO:0007669"/>
    <property type="project" value="UniProtKB-SubCell"/>
</dbReference>
<comment type="similarity">
    <text evidence="6">Belongs to the ABC-4 integral membrane protein family.</text>
</comment>
<reference evidence="10" key="1">
    <citation type="submission" date="2020-02" db="EMBL/GenBank/DDBJ databases">
        <authorList>
            <person name="Meier V. D."/>
        </authorList>
    </citation>
    <scope>NUCLEOTIDE SEQUENCE</scope>
    <source>
        <strain evidence="10">AVDCRST_MAG68</strain>
    </source>
</reference>
<feature type="domain" description="MacB-like periplasmic core" evidence="9">
    <location>
        <begin position="549"/>
        <end position="640"/>
    </location>
</feature>
<dbReference type="AlphaFoldDB" id="A0A6J4LLX7"/>
<keyword evidence="4 7" id="KW-1133">Transmembrane helix</keyword>
<feature type="domain" description="ABC3 transporter permease C-terminal" evidence="8">
    <location>
        <begin position="280"/>
        <end position="402"/>
    </location>
</feature>
<feature type="domain" description="MacB-like periplasmic core" evidence="9">
    <location>
        <begin position="27"/>
        <end position="237"/>
    </location>
</feature>
<feature type="transmembrane region" description="Helical" evidence="7">
    <location>
        <begin position="769"/>
        <end position="788"/>
    </location>
</feature>
<dbReference type="PANTHER" id="PTHR30572:SF4">
    <property type="entry name" value="ABC TRANSPORTER PERMEASE YTRF"/>
    <property type="match status" value="1"/>
</dbReference>
<evidence type="ECO:0008006" key="11">
    <source>
        <dbReference type="Google" id="ProtNLM"/>
    </source>
</evidence>
<feature type="transmembrane region" description="Helical" evidence="7">
    <location>
        <begin position="376"/>
        <end position="396"/>
    </location>
</feature>
<keyword evidence="3 7" id="KW-0812">Transmembrane</keyword>
<dbReference type="InterPro" id="IPR003838">
    <property type="entry name" value="ABC3_permease_C"/>
</dbReference>
<dbReference type="PANTHER" id="PTHR30572">
    <property type="entry name" value="MEMBRANE COMPONENT OF TRANSPORTER-RELATED"/>
    <property type="match status" value="1"/>
</dbReference>
<organism evidence="10">
    <name type="scientific">uncultured Gemmatimonadota bacterium</name>
    <dbReference type="NCBI Taxonomy" id="203437"/>
    <lineage>
        <taxon>Bacteria</taxon>
        <taxon>Pseudomonadati</taxon>
        <taxon>Gemmatimonadota</taxon>
        <taxon>environmental samples</taxon>
    </lineage>
</organism>
<evidence type="ECO:0000259" key="8">
    <source>
        <dbReference type="Pfam" id="PF02687"/>
    </source>
</evidence>